<dbReference type="EMBL" id="SDPW01000001">
    <property type="protein sequence ID" value="RXZ53199.1"/>
    <property type="molecule type" value="Genomic_DNA"/>
</dbReference>
<evidence type="ECO:0000259" key="1">
    <source>
        <dbReference type="Pfam" id="PF11823"/>
    </source>
</evidence>
<proteinExistence type="predicted"/>
<dbReference type="InterPro" id="IPR021778">
    <property type="entry name" value="Se/S_carrier-like"/>
</dbReference>
<name>A0A4Q2JW34_9ACTN</name>
<dbReference type="OrthoDB" id="3192849at2"/>
<feature type="domain" description="Putative Se/S carrier protein-like" evidence="1">
    <location>
        <begin position="11"/>
        <end position="75"/>
    </location>
</feature>
<organism evidence="2 3">
    <name type="scientific">Senegalimassilia faecalis</name>
    <dbReference type="NCBI Taxonomy" id="2509433"/>
    <lineage>
        <taxon>Bacteria</taxon>
        <taxon>Bacillati</taxon>
        <taxon>Actinomycetota</taxon>
        <taxon>Coriobacteriia</taxon>
        <taxon>Coriobacteriales</taxon>
        <taxon>Coriobacteriaceae</taxon>
        <taxon>Senegalimassilia</taxon>
    </lineage>
</organism>
<protein>
    <submittedName>
        <fullName evidence="2">DUF3343 domain-containing protein</fullName>
    </submittedName>
</protein>
<gene>
    <name evidence="2" type="ORF">ET524_00790</name>
</gene>
<dbReference type="Pfam" id="PF11823">
    <property type="entry name" value="Se_S_carrier"/>
    <property type="match status" value="1"/>
</dbReference>
<accession>A0A4Q2JW34</accession>
<evidence type="ECO:0000313" key="2">
    <source>
        <dbReference type="EMBL" id="RXZ53199.1"/>
    </source>
</evidence>
<keyword evidence="3" id="KW-1185">Reference proteome</keyword>
<dbReference type="Proteomes" id="UP000293345">
    <property type="component" value="Unassembled WGS sequence"/>
</dbReference>
<sequence length="81" mass="8534">MPSRCKTPHAVVTFDSTADAMAVQAASADGSVPGRMIPVPSEISAGCGLAWSTPANQQQELEEVLQTKSLSWSAINIVDLY</sequence>
<reference evidence="2 3" key="1">
    <citation type="submission" date="2019-01" db="EMBL/GenBank/DDBJ databases">
        <title>Senegalimassilia sp. nov. KGMB04484 isolated human feces.</title>
        <authorList>
            <person name="Han K.-I."/>
            <person name="Kim J.-S."/>
            <person name="Lee K.C."/>
            <person name="Suh M.K."/>
            <person name="Eom M.K."/>
            <person name="Lee J.H."/>
            <person name="Park S.-H."/>
            <person name="Kang S.W."/>
            <person name="Park J.-E."/>
            <person name="Oh B.S."/>
            <person name="Yu S.Y."/>
            <person name="Choi S.-H."/>
            <person name="Lee D.H."/>
            <person name="Yoon H."/>
            <person name="Kim B.-Y."/>
            <person name="Lee J.H."/>
            <person name="Lee J.-S."/>
        </authorList>
    </citation>
    <scope>NUCLEOTIDE SEQUENCE [LARGE SCALE GENOMIC DNA]</scope>
    <source>
        <strain evidence="2 3">KGMB04484</strain>
    </source>
</reference>
<dbReference type="RefSeq" id="WP_129422930.1">
    <property type="nucleotide sequence ID" value="NZ_SDPW01000001.1"/>
</dbReference>
<dbReference type="AlphaFoldDB" id="A0A4Q2JW34"/>
<evidence type="ECO:0000313" key="3">
    <source>
        <dbReference type="Proteomes" id="UP000293345"/>
    </source>
</evidence>
<comment type="caution">
    <text evidence="2">The sequence shown here is derived from an EMBL/GenBank/DDBJ whole genome shotgun (WGS) entry which is preliminary data.</text>
</comment>